<keyword evidence="8" id="KW-1133">Transmembrane helix</keyword>
<dbReference type="InterPro" id="IPR005467">
    <property type="entry name" value="His_kinase_dom"/>
</dbReference>
<dbReference type="InterPro" id="IPR036890">
    <property type="entry name" value="HATPase_C_sf"/>
</dbReference>
<dbReference type="PANTHER" id="PTHR45453">
    <property type="entry name" value="PHOSPHATE REGULON SENSOR PROTEIN PHOR"/>
    <property type="match status" value="1"/>
</dbReference>
<evidence type="ECO:0000256" key="6">
    <source>
        <dbReference type="ARBA" id="ARBA00023012"/>
    </source>
</evidence>
<dbReference type="PANTHER" id="PTHR45453:SF1">
    <property type="entry name" value="PHOSPHATE REGULON SENSOR PROTEIN PHOR"/>
    <property type="match status" value="1"/>
</dbReference>
<dbReference type="GO" id="GO:0016036">
    <property type="term" value="P:cellular response to phosphate starvation"/>
    <property type="evidence" value="ECO:0007669"/>
    <property type="project" value="TreeGrafter"/>
</dbReference>
<feature type="domain" description="Histidine kinase" evidence="9">
    <location>
        <begin position="340"/>
        <end position="555"/>
    </location>
</feature>
<keyword evidence="6" id="KW-0902">Two-component regulatory system</keyword>
<evidence type="ECO:0000256" key="1">
    <source>
        <dbReference type="ARBA" id="ARBA00000085"/>
    </source>
</evidence>
<keyword evidence="3" id="KW-0597">Phosphoprotein</keyword>
<sequence>MRQRIFWNIFLASVIAAVLLGGAVLVTQYDVFEERIFSELESECGYVSAGILQAADETAYLDSLSSKNRITLINPDGSVAYDSEEDETTLDNHATRPEVAQALVAGTGQSSRYSETQLTRNFYYAVRISDGRVLRVSTAQKSLLGMVGSMLPTILLGILAILIISVFFSRYAAKRIVAPINALDLEKPLGNAAYDELAPLLTNMEHQRREIAARIGALCEKQREFTAVTEHMREGLILLDSSERMLAINSSAAHTFGADASAVIGAHVLMLNRSYALQQALERAKTGGAGESTLIKGAKTYQVLASTVEDESVAAGTVILILDVSDKVAAEQMRREFSANVSHELKTPLTSILGYAEIMRDGVARIEDTKRFAAKIYDEASQLMSLIDDIIRLSQLDEKSSLPEKTTVDLKAIVEEVCQRLQPQAQRAEVTLTCECESAQILGIPKILEEIAQNLIDNAIKYNRKGGSVHLTLKKQGEQVILRVADTGIGISDEDRPRVFERFYRADRSRSKQIGGTGLGLSIVKHSAETHGASVQLESQLGVGTTITVTFPPEE</sequence>
<comment type="catalytic activity">
    <reaction evidence="1">
        <text>ATP + protein L-histidine = ADP + protein N-phospho-L-histidine.</text>
        <dbReference type="EC" id="2.7.13.3"/>
    </reaction>
</comment>
<dbReference type="CDD" id="cd00082">
    <property type="entry name" value="HisKA"/>
    <property type="match status" value="1"/>
</dbReference>
<proteinExistence type="predicted"/>
<keyword evidence="7 8" id="KW-0472">Membrane</keyword>
<dbReference type="GO" id="GO:0000155">
    <property type="term" value="F:phosphorelay sensor kinase activity"/>
    <property type="evidence" value="ECO:0007669"/>
    <property type="project" value="InterPro"/>
</dbReference>
<dbReference type="InterPro" id="IPR003594">
    <property type="entry name" value="HATPase_dom"/>
</dbReference>
<reference evidence="10" key="1">
    <citation type="submission" date="2019-08" db="EMBL/GenBank/DDBJ databases">
        <authorList>
            <person name="Kucharzyk K."/>
            <person name="Murdoch R.W."/>
            <person name="Higgins S."/>
            <person name="Loffler F."/>
        </authorList>
    </citation>
    <scope>NUCLEOTIDE SEQUENCE</scope>
</reference>
<evidence type="ECO:0000256" key="7">
    <source>
        <dbReference type="ARBA" id="ARBA00023136"/>
    </source>
</evidence>
<dbReference type="Gene3D" id="3.30.565.10">
    <property type="entry name" value="Histidine kinase-like ATPase, C-terminal domain"/>
    <property type="match status" value="1"/>
</dbReference>
<dbReference type="SUPFAM" id="SSF47384">
    <property type="entry name" value="Homodimeric domain of signal transducing histidine kinase"/>
    <property type="match status" value="1"/>
</dbReference>
<dbReference type="SUPFAM" id="SSF55874">
    <property type="entry name" value="ATPase domain of HSP90 chaperone/DNA topoisomerase II/histidine kinase"/>
    <property type="match status" value="1"/>
</dbReference>
<accession>A0A644XTJ3</accession>
<dbReference type="FunFam" id="1.10.287.130:FF:000001">
    <property type="entry name" value="Two-component sensor histidine kinase"/>
    <property type="match status" value="1"/>
</dbReference>
<dbReference type="AlphaFoldDB" id="A0A644XTJ3"/>
<dbReference type="InterPro" id="IPR035965">
    <property type="entry name" value="PAS-like_dom_sf"/>
</dbReference>
<comment type="caution">
    <text evidence="10">The sequence shown here is derived from an EMBL/GenBank/DDBJ whole genome shotgun (WGS) entry which is preliminary data.</text>
</comment>
<dbReference type="GO" id="GO:0004721">
    <property type="term" value="F:phosphoprotein phosphatase activity"/>
    <property type="evidence" value="ECO:0007669"/>
    <property type="project" value="TreeGrafter"/>
</dbReference>
<keyword evidence="4 10" id="KW-0808">Transferase</keyword>
<dbReference type="Gene3D" id="3.30.450.20">
    <property type="entry name" value="PAS domain"/>
    <property type="match status" value="1"/>
</dbReference>
<gene>
    <name evidence="10" type="primary">phoR_8</name>
    <name evidence="10" type="ORF">SDC9_65899</name>
</gene>
<name>A0A644XTJ3_9ZZZZ</name>
<dbReference type="InterPro" id="IPR036097">
    <property type="entry name" value="HisK_dim/P_sf"/>
</dbReference>
<dbReference type="PROSITE" id="PS50109">
    <property type="entry name" value="HIS_KIN"/>
    <property type="match status" value="1"/>
</dbReference>
<dbReference type="PRINTS" id="PR00344">
    <property type="entry name" value="BCTRLSENSOR"/>
</dbReference>
<dbReference type="FunFam" id="3.30.565.10:FF:000006">
    <property type="entry name" value="Sensor histidine kinase WalK"/>
    <property type="match status" value="1"/>
</dbReference>
<dbReference type="InterPro" id="IPR050351">
    <property type="entry name" value="BphY/WalK/GraS-like"/>
</dbReference>
<evidence type="ECO:0000259" key="9">
    <source>
        <dbReference type="PROSITE" id="PS50109"/>
    </source>
</evidence>
<dbReference type="GO" id="GO:0005886">
    <property type="term" value="C:plasma membrane"/>
    <property type="evidence" value="ECO:0007669"/>
    <property type="project" value="TreeGrafter"/>
</dbReference>
<feature type="transmembrane region" description="Helical" evidence="8">
    <location>
        <begin position="143"/>
        <end position="168"/>
    </location>
</feature>
<evidence type="ECO:0000256" key="5">
    <source>
        <dbReference type="ARBA" id="ARBA00022777"/>
    </source>
</evidence>
<protein>
    <recommendedName>
        <fullName evidence="2">histidine kinase</fullName>
        <ecNumber evidence="2">2.7.13.3</ecNumber>
    </recommendedName>
</protein>
<evidence type="ECO:0000256" key="4">
    <source>
        <dbReference type="ARBA" id="ARBA00022679"/>
    </source>
</evidence>
<keyword evidence="5" id="KW-0418">Kinase</keyword>
<organism evidence="10">
    <name type="scientific">bioreactor metagenome</name>
    <dbReference type="NCBI Taxonomy" id="1076179"/>
    <lineage>
        <taxon>unclassified sequences</taxon>
        <taxon>metagenomes</taxon>
        <taxon>ecological metagenomes</taxon>
    </lineage>
</organism>
<evidence type="ECO:0000256" key="3">
    <source>
        <dbReference type="ARBA" id="ARBA00022553"/>
    </source>
</evidence>
<dbReference type="SUPFAM" id="SSF55785">
    <property type="entry name" value="PYP-like sensor domain (PAS domain)"/>
    <property type="match status" value="1"/>
</dbReference>
<dbReference type="InterPro" id="IPR004358">
    <property type="entry name" value="Sig_transdc_His_kin-like_C"/>
</dbReference>
<dbReference type="EMBL" id="VSSQ01003185">
    <property type="protein sequence ID" value="MPM19475.1"/>
    <property type="molecule type" value="Genomic_DNA"/>
</dbReference>
<dbReference type="EC" id="2.7.13.3" evidence="2"/>
<keyword evidence="8" id="KW-0812">Transmembrane</keyword>
<evidence type="ECO:0000313" key="10">
    <source>
        <dbReference type="EMBL" id="MPM19475.1"/>
    </source>
</evidence>
<dbReference type="Pfam" id="PF02518">
    <property type="entry name" value="HATPase_c"/>
    <property type="match status" value="1"/>
</dbReference>
<evidence type="ECO:0000256" key="2">
    <source>
        <dbReference type="ARBA" id="ARBA00012438"/>
    </source>
</evidence>
<dbReference type="Gene3D" id="1.10.287.130">
    <property type="match status" value="1"/>
</dbReference>
<dbReference type="InterPro" id="IPR003661">
    <property type="entry name" value="HisK_dim/P_dom"/>
</dbReference>
<dbReference type="InterPro" id="IPR000014">
    <property type="entry name" value="PAS"/>
</dbReference>
<dbReference type="Pfam" id="PF00512">
    <property type="entry name" value="HisKA"/>
    <property type="match status" value="1"/>
</dbReference>
<dbReference type="CDD" id="cd00075">
    <property type="entry name" value="HATPase"/>
    <property type="match status" value="1"/>
</dbReference>
<dbReference type="SMART" id="SM00091">
    <property type="entry name" value="PAS"/>
    <property type="match status" value="1"/>
</dbReference>
<evidence type="ECO:0000256" key="8">
    <source>
        <dbReference type="SAM" id="Phobius"/>
    </source>
</evidence>
<dbReference type="SMART" id="SM00388">
    <property type="entry name" value="HisKA"/>
    <property type="match status" value="1"/>
</dbReference>
<dbReference type="SMART" id="SM00387">
    <property type="entry name" value="HATPase_c"/>
    <property type="match status" value="1"/>
</dbReference>